<keyword evidence="9" id="KW-1185">Reference proteome</keyword>
<dbReference type="InterPro" id="IPR001623">
    <property type="entry name" value="DnaJ_domain"/>
</dbReference>
<sequence length="364" mass="42741">MKKEYKDYDELPKYPTKSLFITYLLWFFFGWCGLHHFYLRRDSQAFIWWSTFGGYFYLGWVRDIWRIPYYVEEANGEDVFMHQLKQKIFAKKPPTFNPSRFLGEILVGVWYGYLVHFAIPEKTPSLLLGILVSIGITVGVYLVGNIGREKGPFVKPYIAAVVCFVLFNIIQDGGLSYWYCSFLSALVFNYYRSYKQDVAKKTHLSTRISRLSGGAAIVFALWSSYFFFNASITYENGEKIYLRDSVNHFFKSPAWTDFKSTMSDIYSKSKNKTWNDFYEELVKALDPTGETNAYKVLGLNNKSSEEEVRRAYKKLAVKWHPDRHSDNTKDEAQRNFIEIQKAYEILSKRKKSTKSRDSETRTEF</sequence>
<dbReference type="PRINTS" id="PR00625">
    <property type="entry name" value="JDOMAIN"/>
</dbReference>
<feature type="transmembrane region" description="Helical" evidence="7">
    <location>
        <begin position="176"/>
        <end position="191"/>
    </location>
</feature>
<dbReference type="CDD" id="cd06257">
    <property type="entry name" value="DnaJ"/>
    <property type="match status" value="1"/>
</dbReference>
<evidence type="ECO:0000256" key="3">
    <source>
        <dbReference type="ARBA" id="ARBA00020945"/>
    </source>
</evidence>
<reference evidence="10" key="1">
    <citation type="submission" date="2025-08" db="UniProtKB">
        <authorList>
            <consortium name="RefSeq"/>
        </authorList>
    </citation>
    <scope>IDENTIFICATION</scope>
</reference>
<dbReference type="InterPro" id="IPR036869">
    <property type="entry name" value="J_dom_sf"/>
</dbReference>
<feature type="transmembrane region" description="Helical" evidence="7">
    <location>
        <begin position="125"/>
        <end position="144"/>
    </location>
</feature>
<protein>
    <recommendedName>
        <fullName evidence="3">DnaJ homolog subfamily C member 22</fullName>
    </recommendedName>
</protein>
<feature type="transmembrane region" description="Helical" evidence="7">
    <location>
        <begin position="20"/>
        <end position="39"/>
    </location>
</feature>
<feature type="domain" description="J" evidence="8">
    <location>
        <begin position="292"/>
        <end position="364"/>
    </location>
</feature>
<evidence type="ECO:0000256" key="1">
    <source>
        <dbReference type="ARBA" id="ARBA00002080"/>
    </source>
</evidence>
<name>A0ABM4D8C7_HYDVU</name>
<evidence type="ECO:0000259" key="8">
    <source>
        <dbReference type="PROSITE" id="PS50076"/>
    </source>
</evidence>
<comment type="subcellular location">
    <subcellularLocation>
        <location evidence="2">Membrane</location>
        <topology evidence="2">Multi-pass membrane protein</topology>
    </subcellularLocation>
</comment>
<feature type="transmembrane region" description="Helical" evidence="7">
    <location>
        <begin position="153"/>
        <end position="170"/>
    </location>
</feature>
<proteinExistence type="predicted"/>
<dbReference type="GeneID" id="101240236"/>
<dbReference type="Pfam" id="PF05154">
    <property type="entry name" value="TM2"/>
    <property type="match status" value="1"/>
</dbReference>
<evidence type="ECO:0000256" key="2">
    <source>
        <dbReference type="ARBA" id="ARBA00004141"/>
    </source>
</evidence>
<evidence type="ECO:0000256" key="7">
    <source>
        <dbReference type="SAM" id="Phobius"/>
    </source>
</evidence>
<feature type="transmembrane region" description="Helical" evidence="7">
    <location>
        <begin position="45"/>
        <end position="61"/>
    </location>
</feature>
<dbReference type="Gene3D" id="1.10.287.110">
    <property type="entry name" value="DnaJ domain"/>
    <property type="match status" value="1"/>
</dbReference>
<keyword evidence="6 7" id="KW-0472">Membrane</keyword>
<evidence type="ECO:0000313" key="10">
    <source>
        <dbReference type="RefSeq" id="XP_065670578.1"/>
    </source>
</evidence>
<evidence type="ECO:0000313" key="9">
    <source>
        <dbReference type="Proteomes" id="UP001652625"/>
    </source>
</evidence>
<evidence type="ECO:0000256" key="5">
    <source>
        <dbReference type="ARBA" id="ARBA00022989"/>
    </source>
</evidence>
<accession>A0ABM4D8C7</accession>
<organism evidence="9 10">
    <name type="scientific">Hydra vulgaris</name>
    <name type="common">Hydra</name>
    <name type="synonym">Hydra attenuata</name>
    <dbReference type="NCBI Taxonomy" id="6087"/>
    <lineage>
        <taxon>Eukaryota</taxon>
        <taxon>Metazoa</taxon>
        <taxon>Cnidaria</taxon>
        <taxon>Hydrozoa</taxon>
        <taxon>Hydroidolina</taxon>
        <taxon>Anthoathecata</taxon>
        <taxon>Aplanulata</taxon>
        <taxon>Hydridae</taxon>
        <taxon>Hydra</taxon>
    </lineage>
</organism>
<dbReference type="Proteomes" id="UP001652625">
    <property type="component" value="Chromosome 12"/>
</dbReference>
<feature type="transmembrane region" description="Helical" evidence="7">
    <location>
        <begin position="211"/>
        <end position="228"/>
    </location>
</feature>
<dbReference type="InterPro" id="IPR007829">
    <property type="entry name" value="TM2"/>
</dbReference>
<keyword evidence="5 7" id="KW-1133">Transmembrane helix</keyword>
<feature type="transmembrane region" description="Helical" evidence="7">
    <location>
        <begin position="101"/>
        <end position="119"/>
    </location>
</feature>
<gene>
    <name evidence="10" type="primary">LOC101240236</name>
</gene>
<dbReference type="SMART" id="SM00271">
    <property type="entry name" value="DnaJ"/>
    <property type="match status" value="1"/>
</dbReference>
<evidence type="ECO:0000256" key="4">
    <source>
        <dbReference type="ARBA" id="ARBA00022692"/>
    </source>
</evidence>
<dbReference type="PANTHER" id="PTHR44733:SF1">
    <property type="entry name" value="DNAJ HOMOLOG SUBFAMILY C MEMBER 22"/>
    <property type="match status" value="1"/>
</dbReference>
<dbReference type="Pfam" id="PF00226">
    <property type="entry name" value="DnaJ"/>
    <property type="match status" value="1"/>
</dbReference>
<dbReference type="RefSeq" id="XP_065670578.1">
    <property type="nucleotide sequence ID" value="XM_065814506.1"/>
</dbReference>
<dbReference type="PROSITE" id="PS50076">
    <property type="entry name" value="DNAJ_2"/>
    <property type="match status" value="1"/>
</dbReference>
<dbReference type="SUPFAM" id="SSF46565">
    <property type="entry name" value="Chaperone J-domain"/>
    <property type="match status" value="1"/>
</dbReference>
<dbReference type="PANTHER" id="PTHR44733">
    <property type="entry name" value="DNAJ HOMOLOG SUBFAMILY C MEMBER 22"/>
    <property type="match status" value="1"/>
</dbReference>
<keyword evidence="4 7" id="KW-0812">Transmembrane</keyword>
<evidence type="ECO:0000256" key="6">
    <source>
        <dbReference type="ARBA" id="ARBA00023136"/>
    </source>
</evidence>
<comment type="function">
    <text evidence="1">May function as a co-chaperone.</text>
</comment>